<feature type="domain" description="AAA+ ATPase" evidence="2">
    <location>
        <begin position="217"/>
        <end position="398"/>
    </location>
</feature>
<proteinExistence type="inferred from homology"/>
<dbReference type="Pfam" id="PF13335">
    <property type="entry name" value="Mg_chelatase_C"/>
    <property type="match status" value="1"/>
</dbReference>
<dbReference type="InterPro" id="IPR003593">
    <property type="entry name" value="AAA+_ATPase"/>
</dbReference>
<dbReference type="AlphaFoldDB" id="A0A1G2PM08"/>
<dbReference type="EMBL" id="MHSU01000034">
    <property type="protein sequence ID" value="OHA49360.1"/>
    <property type="molecule type" value="Genomic_DNA"/>
</dbReference>
<dbReference type="Pfam" id="PF13541">
    <property type="entry name" value="ChlI"/>
    <property type="match status" value="1"/>
</dbReference>
<dbReference type="Proteomes" id="UP000178646">
    <property type="component" value="Unassembled WGS sequence"/>
</dbReference>
<dbReference type="InterPro" id="IPR020568">
    <property type="entry name" value="Ribosomal_Su5_D2-typ_SF"/>
</dbReference>
<dbReference type="InterPro" id="IPR027417">
    <property type="entry name" value="P-loop_NTPase"/>
</dbReference>
<gene>
    <name evidence="3" type="ORF">A2W59_02595</name>
</gene>
<dbReference type="InterPro" id="IPR004482">
    <property type="entry name" value="Mg_chelat-rel"/>
</dbReference>
<dbReference type="GO" id="GO:0005524">
    <property type="term" value="F:ATP binding"/>
    <property type="evidence" value="ECO:0007669"/>
    <property type="project" value="InterPro"/>
</dbReference>
<dbReference type="InterPro" id="IPR000523">
    <property type="entry name" value="Mg_chelatse_chII-like_cat_dom"/>
</dbReference>
<sequence>MAVKVFSSQVVGLKADVVDVEVDLTNGLHSFSLVGLPDKAVEESKDRVCAAIKNSGFISPKTRNQKVVVSLAPAELKKEGPVFDLSIAMAYLLASKQIFFEPAGKIFLGELALNGEIRPIKGVLSLVKNAKSLGFEEIFLPKANAKEAALIDGVKIFACEKLEDIANHFDKENTIALKEQPKTEIDFDNYQSEILFDFSDIKGQETAKRGLEIAAAGGHNVMMSGPAGTGKTMLAKAFASILPPLSFEEILETTSIHSVAGALNGDFVLQRPFRSPHHTSSYVALVGGGVYPKPGEITLSHRGVLFLDEFPEFERRVIESLRQPLEEGFVNVSRAKGSVTFPARFIMICAMNPCPCGNHGSKKKDCVCPQGALIRYQRKISGPIVDRVDLWVEVPQVDHQKLSDEKIVSEPSGNIRKRVIKAREIQKKRFAAENKIKKSKRKGEFEVGVMTNSEMGVKELKKFAVLSEKVKNILNYAAGKLDLSARAYHRVIKLSRTIADLDGAENIEANHILEALQYRPK</sequence>
<reference evidence="3 4" key="1">
    <citation type="journal article" date="2016" name="Nat. Commun.">
        <title>Thousands of microbial genomes shed light on interconnected biogeochemical processes in an aquifer system.</title>
        <authorList>
            <person name="Anantharaman K."/>
            <person name="Brown C.T."/>
            <person name="Hug L.A."/>
            <person name="Sharon I."/>
            <person name="Castelle C.J."/>
            <person name="Probst A.J."/>
            <person name="Thomas B.C."/>
            <person name="Singh A."/>
            <person name="Wilkins M.J."/>
            <person name="Karaoz U."/>
            <person name="Brodie E.L."/>
            <person name="Williams K.H."/>
            <person name="Hubbard S.S."/>
            <person name="Banfield J.F."/>
        </authorList>
    </citation>
    <scope>NUCLEOTIDE SEQUENCE [LARGE SCALE GENOMIC DNA]</scope>
</reference>
<accession>A0A1G2PM08</accession>
<protein>
    <submittedName>
        <fullName evidence="3">Magnesium chelatase</fullName>
    </submittedName>
</protein>
<dbReference type="SMART" id="SM00382">
    <property type="entry name" value="AAA"/>
    <property type="match status" value="1"/>
</dbReference>
<dbReference type="SUPFAM" id="SSF52540">
    <property type="entry name" value="P-loop containing nucleoside triphosphate hydrolases"/>
    <property type="match status" value="1"/>
</dbReference>
<dbReference type="SUPFAM" id="SSF54211">
    <property type="entry name" value="Ribosomal protein S5 domain 2-like"/>
    <property type="match status" value="1"/>
</dbReference>
<dbReference type="InterPro" id="IPR014721">
    <property type="entry name" value="Ribsml_uS5_D2-typ_fold_subgr"/>
</dbReference>
<evidence type="ECO:0000313" key="4">
    <source>
        <dbReference type="Proteomes" id="UP000178646"/>
    </source>
</evidence>
<comment type="caution">
    <text evidence="3">The sequence shown here is derived from an EMBL/GenBank/DDBJ whole genome shotgun (WGS) entry which is preliminary data.</text>
</comment>
<comment type="similarity">
    <text evidence="1">Belongs to the Mg-chelatase subunits D/I family. ComM subfamily.</text>
</comment>
<evidence type="ECO:0000259" key="2">
    <source>
        <dbReference type="SMART" id="SM00382"/>
    </source>
</evidence>
<dbReference type="Gene3D" id="3.40.50.300">
    <property type="entry name" value="P-loop containing nucleotide triphosphate hydrolases"/>
    <property type="match status" value="1"/>
</dbReference>
<evidence type="ECO:0000256" key="1">
    <source>
        <dbReference type="ARBA" id="ARBA00006354"/>
    </source>
</evidence>
<dbReference type="PRINTS" id="PR00830">
    <property type="entry name" value="ENDOLAPTASE"/>
</dbReference>
<dbReference type="InterPro" id="IPR045006">
    <property type="entry name" value="CHLI-like"/>
</dbReference>
<dbReference type="NCBIfam" id="TIGR00368">
    <property type="entry name" value="YifB family Mg chelatase-like AAA ATPase"/>
    <property type="match status" value="1"/>
</dbReference>
<dbReference type="PANTHER" id="PTHR32039:SF7">
    <property type="entry name" value="COMPETENCE PROTEIN COMM"/>
    <property type="match status" value="1"/>
</dbReference>
<evidence type="ECO:0000313" key="3">
    <source>
        <dbReference type="EMBL" id="OHA49360.1"/>
    </source>
</evidence>
<dbReference type="PANTHER" id="PTHR32039">
    <property type="entry name" value="MAGNESIUM-CHELATASE SUBUNIT CHLI"/>
    <property type="match status" value="1"/>
</dbReference>
<dbReference type="InterPro" id="IPR025158">
    <property type="entry name" value="Mg_chelat-rel_C"/>
</dbReference>
<organism evidence="3 4">
    <name type="scientific">Candidatus Terrybacteria bacterium RIFCSPHIGHO2_02_41_19</name>
    <dbReference type="NCBI Taxonomy" id="1802364"/>
    <lineage>
        <taxon>Bacteria</taxon>
        <taxon>Candidatus Terryibacteriota</taxon>
    </lineage>
</organism>
<dbReference type="Gene3D" id="3.30.230.10">
    <property type="match status" value="1"/>
</dbReference>
<dbReference type="Pfam" id="PF01078">
    <property type="entry name" value="Mg_chelatase"/>
    <property type="match status" value="1"/>
</dbReference>
<name>A0A1G2PM08_9BACT</name>